<dbReference type="Proteomes" id="UP000193467">
    <property type="component" value="Unassembled WGS sequence"/>
</dbReference>
<proteinExistence type="predicted"/>
<evidence type="ECO:0008006" key="3">
    <source>
        <dbReference type="Google" id="ProtNLM"/>
    </source>
</evidence>
<dbReference type="InterPro" id="IPR032675">
    <property type="entry name" value="LRR_dom_sf"/>
</dbReference>
<reference evidence="1 2" key="1">
    <citation type="submission" date="2016-07" db="EMBL/GenBank/DDBJ databases">
        <title>Pervasive Adenine N6-methylation of Active Genes in Fungi.</title>
        <authorList>
            <consortium name="DOE Joint Genome Institute"/>
            <person name="Mondo S.J."/>
            <person name="Dannebaum R.O."/>
            <person name="Kuo R.C."/>
            <person name="Labutti K."/>
            <person name="Haridas S."/>
            <person name="Kuo A."/>
            <person name="Salamov A."/>
            <person name="Ahrendt S.R."/>
            <person name="Lipzen A."/>
            <person name="Sullivan W."/>
            <person name="Andreopoulos W.B."/>
            <person name="Clum A."/>
            <person name="Lindquist E."/>
            <person name="Daum C."/>
            <person name="Ramamoorthy G.K."/>
            <person name="Gryganskyi A."/>
            <person name="Culley D."/>
            <person name="Magnuson J.K."/>
            <person name="James T.Y."/>
            <person name="O'Malley M.A."/>
            <person name="Stajich J.E."/>
            <person name="Spatafora J.W."/>
            <person name="Visel A."/>
            <person name="Grigoriev I.V."/>
        </authorList>
    </citation>
    <scope>NUCLEOTIDE SEQUENCE [LARGE SCALE GENOMIC DNA]</scope>
    <source>
        <strain evidence="1 2">62-1032</strain>
    </source>
</reference>
<dbReference type="InParanoid" id="A0A1Y2F0A8"/>
<comment type="caution">
    <text evidence="1">The sequence shown here is derived from an EMBL/GenBank/DDBJ whole genome shotgun (WGS) entry which is preliminary data.</text>
</comment>
<protein>
    <recommendedName>
        <fullName evidence="3">F-box domain-containing protein</fullName>
    </recommendedName>
</protein>
<dbReference type="Gene3D" id="3.80.10.10">
    <property type="entry name" value="Ribonuclease Inhibitor"/>
    <property type="match status" value="1"/>
</dbReference>
<gene>
    <name evidence="1" type="ORF">BCR35DRAFT_353300</name>
</gene>
<dbReference type="SUPFAM" id="SSF52047">
    <property type="entry name" value="RNI-like"/>
    <property type="match status" value="1"/>
</dbReference>
<sequence length="375" mass="42236">MNPPLPTEILHPIIKFSLPIVSFRTYRARYRLLLVYSLVNSTWRALAKKELYEELFVKDLKEAAAALSAEGACEAVKRIHYGLPYPWPDSDEMEDLDLGKVELPRSARELRISGFRVNGEVLPSLAQLETLHLRWCDLGRDDVLALCASPPYFVPPPPLHSLSTLSLGDPYLFPTAFPSWTAWFSPATLPSLSRLSIALGERSETVGQDEDFRQALSLLAPQLTSFSLAQGEGKFGTEADFPWTKFTTLSRLALFPNYWEATDLLQAVLQGVPGSVSALRIGDCRDFEIRYRMGRFWQQDVLEALATAFVEGSPSLQNLQVLSIDLLDDDKSDGVDVELEKLHQVMAARGGSLEYRLGWEGEDELLDWERFVEPW</sequence>
<dbReference type="EMBL" id="MCGR01000033">
    <property type="protein sequence ID" value="ORY76934.1"/>
    <property type="molecule type" value="Genomic_DNA"/>
</dbReference>
<evidence type="ECO:0000313" key="1">
    <source>
        <dbReference type="EMBL" id="ORY76934.1"/>
    </source>
</evidence>
<keyword evidence="2" id="KW-1185">Reference proteome</keyword>
<name>A0A1Y2F0A8_9BASI</name>
<accession>A0A1Y2F0A8</accession>
<dbReference type="AlphaFoldDB" id="A0A1Y2F0A8"/>
<evidence type="ECO:0000313" key="2">
    <source>
        <dbReference type="Proteomes" id="UP000193467"/>
    </source>
</evidence>
<organism evidence="1 2">
    <name type="scientific">Leucosporidium creatinivorum</name>
    <dbReference type="NCBI Taxonomy" id="106004"/>
    <lineage>
        <taxon>Eukaryota</taxon>
        <taxon>Fungi</taxon>
        <taxon>Dikarya</taxon>
        <taxon>Basidiomycota</taxon>
        <taxon>Pucciniomycotina</taxon>
        <taxon>Microbotryomycetes</taxon>
        <taxon>Leucosporidiales</taxon>
        <taxon>Leucosporidium</taxon>
    </lineage>
</organism>
<dbReference type="OrthoDB" id="2519410at2759"/>